<dbReference type="Pfam" id="PF06833">
    <property type="entry name" value="MdcE"/>
    <property type="match status" value="1"/>
</dbReference>
<keyword evidence="3" id="KW-1185">Reference proteome</keyword>
<proteinExistence type="predicted"/>
<dbReference type="EMBL" id="LT907988">
    <property type="protein sequence ID" value="SOE47680.1"/>
    <property type="molecule type" value="Genomic_DNA"/>
</dbReference>
<sequence length="233" mass="24862">MEWKNVADRLFPQGHDIVQQGDLLAGSGQRPGQVFAVVGTTGHAEVGADLALAMAAAVLDTVARHPGRPILFLIDTQGQRLRHRDEMLGLNRYMSHLGKCVEIARQRGHRVVGLVYDQALSGGFIPNAMMADLCAALPEAEIRVMNLPAMARVTRIAESRLRELSQTSPVFAPGAMNFVSMGAVDALWDGDLGAALDDATARAQAKDPRAAAGLVRGGRKLAEPVIRRVADGA</sequence>
<evidence type="ECO:0000313" key="2">
    <source>
        <dbReference type="EMBL" id="SOE47680.1"/>
    </source>
</evidence>
<accession>A0A1C3JWR1</accession>
<dbReference type="KEGG" id="odi:ODI_R0983"/>
<gene>
    <name evidence="1" type="ORF">ODI_03734</name>
    <name evidence="2" type="ORF">ODI_R0983</name>
</gene>
<dbReference type="AlphaFoldDB" id="A0A1C3JWR1"/>
<name>A0A1C3JWR1_9BURK</name>
<dbReference type="Gene3D" id="3.90.226.10">
    <property type="entry name" value="2-enoyl-CoA Hydratase, Chain A, domain 1"/>
    <property type="match status" value="1"/>
</dbReference>
<dbReference type="STRING" id="1851544.ODI_03734"/>
<dbReference type="EMBL" id="FLRC01000002">
    <property type="protein sequence ID" value="SBT23706.1"/>
    <property type="molecule type" value="Genomic_DNA"/>
</dbReference>
<reference evidence="2 3" key="2">
    <citation type="submission" date="2017-08" db="EMBL/GenBank/DDBJ databases">
        <authorList>
            <person name="de Groot N.N."/>
        </authorList>
    </citation>
    <scope>NUCLEOTIDE SEQUENCE [LARGE SCALE GENOMIC DNA]</scope>
    <source>
        <strain evidence="2">Orrdi1</strain>
    </source>
</reference>
<evidence type="ECO:0000313" key="3">
    <source>
        <dbReference type="Proteomes" id="UP000078558"/>
    </source>
</evidence>
<protein>
    <submittedName>
        <fullName evidence="1">Malonate decarboxylase gamma subunit</fullName>
    </submittedName>
</protein>
<dbReference type="Proteomes" id="UP000078558">
    <property type="component" value="Chromosome I"/>
</dbReference>
<reference evidence="1 3" key="1">
    <citation type="submission" date="2016-06" db="EMBL/GenBank/DDBJ databases">
        <authorList>
            <person name="Kjaerup R.B."/>
            <person name="Dalgaard T.S."/>
            <person name="Juul-Madsen H.R."/>
        </authorList>
    </citation>
    <scope>NUCLEOTIDE SEQUENCE [LARGE SCALE GENOMIC DNA]</scope>
    <source>
        <strain evidence="1">Orrdi1</strain>
    </source>
</reference>
<dbReference type="SUPFAM" id="SSF52096">
    <property type="entry name" value="ClpP/crotonase"/>
    <property type="match status" value="1"/>
</dbReference>
<dbReference type="InterPro" id="IPR029045">
    <property type="entry name" value="ClpP/crotonase-like_dom_sf"/>
</dbReference>
<dbReference type="RefSeq" id="WP_067749078.1">
    <property type="nucleotide sequence ID" value="NZ_LT907988.1"/>
</dbReference>
<dbReference type="OrthoDB" id="8558460at2"/>
<evidence type="ECO:0000313" key="1">
    <source>
        <dbReference type="EMBL" id="SBT23706.1"/>
    </source>
</evidence>
<organism evidence="1 3">
    <name type="scientific">Orrella dioscoreae</name>
    <dbReference type="NCBI Taxonomy" id="1851544"/>
    <lineage>
        <taxon>Bacteria</taxon>
        <taxon>Pseudomonadati</taxon>
        <taxon>Pseudomonadota</taxon>
        <taxon>Betaproteobacteria</taxon>
        <taxon>Burkholderiales</taxon>
        <taxon>Alcaligenaceae</taxon>
        <taxon>Orrella</taxon>
    </lineage>
</organism>